<gene>
    <name evidence="1" type="ORF">BSAL_86745</name>
</gene>
<evidence type="ECO:0000313" key="2">
    <source>
        <dbReference type="Proteomes" id="UP000051952"/>
    </source>
</evidence>
<dbReference type="Proteomes" id="UP000051952">
    <property type="component" value="Unassembled WGS sequence"/>
</dbReference>
<organism evidence="1 2">
    <name type="scientific">Bodo saltans</name>
    <name type="common">Flagellated protozoan</name>
    <dbReference type="NCBI Taxonomy" id="75058"/>
    <lineage>
        <taxon>Eukaryota</taxon>
        <taxon>Discoba</taxon>
        <taxon>Euglenozoa</taxon>
        <taxon>Kinetoplastea</taxon>
        <taxon>Metakinetoplastina</taxon>
        <taxon>Eubodonida</taxon>
        <taxon>Bodonidae</taxon>
        <taxon>Bodo</taxon>
    </lineage>
</organism>
<name>A0A0S4J5A6_BODSA</name>
<sequence length="285" mass="30447">MFEMISSGQLIPPVAGTQVGSGGPATKPGKQLFKQLVKAMVGHQQSSVETAVQPSSSPHTTFTTPRVCIATVAVEVLLHRIIPLARFASMKSHSTSSALEMTMAVAAITELRRILPTLDFAGVILEKSGADISTIATACCGLYVSLHRLLVRAIPLISASATSVAASARKCIEFIVTDIPTVEVLCETKSISDVVSSHEWTDMIKEVTENLVFLAPPRERAFNASAHVLSLLMSAITHYYEHQSALNSLTLLETLSEVVSWAHGVMDRQAGSTVTPTPTSVLVIQ</sequence>
<feature type="non-terminal residue" evidence="1">
    <location>
        <position position="285"/>
    </location>
</feature>
<accession>A0A0S4J5A6</accession>
<protein>
    <submittedName>
        <fullName evidence="1">Uncharacterized protein</fullName>
    </submittedName>
</protein>
<dbReference type="EMBL" id="CYKH01001065">
    <property type="protein sequence ID" value="CUG81549.1"/>
    <property type="molecule type" value="Genomic_DNA"/>
</dbReference>
<dbReference type="VEuPathDB" id="TriTrypDB:BSAL_86745"/>
<proteinExistence type="predicted"/>
<reference evidence="2" key="1">
    <citation type="submission" date="2015-09" db="EMBL/GenBank/DDBJ databases">
        <authorList>
            <consortium name="Pathogen Informatics"/>
        </authorList>
    </citation>
    <scope>NUCLEOTIDE SEQUENCE [LARGE SCALE GENOMIC DNA]</scope>
    <source>
        <strain evidence="2">Lake Konstanz</strain>
    </source>
</reference>
<evidence type="ECO:0000313" key="1">
    <source>
        <dbReference type="EMBL" id="CUG81549.1"/>
    </source>
</evidence>
<keyword evidence="2" id="KW-1185">Reference proteome</keyword>
<dbReference type="AlphaFoldDB" id="A0A0S4J5A6"/>